<dbReference type="AlphaFoldDB" id="A0A0A9HPB9"/>
<dbReference type="EMBL" id="GBRH01161170">
    <property type="protein sequence ID" value="JAE36726.1"/>
    <property type="molecule type" value="Transcribed_RNA"/>
</dbReference>
<evidence type="ECO:0000313" key="2">
    <source>
        <dbReference type="EMBL" id="JAE36726.1"/>
    </source>
</evidence>
<organism evidence="2">
    <name type="scientific">Arundo donax</name>
    <name type="common">Giant reed</name>
    <name type="synonym">Donax arundinaceus</name>
    <dbReference type="NCBI Taxonomy" id="35708"/>
    <lineage>
        <taxon>Eukaryota</taxon>
        <taxon>Viridiplantae</taxon>
        <taxon>Streptophyta</taxon>
        <taxon>Embryophyta</taxon>
        <taxon>Tracheophyta</taxon>
        <taxon>Spermatophyta</taxon>
        <taxon>Magnoliopsida</taxon>
        <taxon>Liliopsida</taxon>
        <taxon>Poales</taxon>
        <taxon>Poaceae</taxon>
        <taxon>PACMAD clade</taxon>
        <taxon>Arundinoideae</taxon>
        <taxon>Arundineae</taxon>
        <taxon>Arundo</taxon>
    </lineage>
</organism>
<feature type="region of interest" description="Disordered" evidence="1">
    <location>
        <begin position="43"/>
        <end position="88"/>
    </location>
</feature>
<proteinExistence type="predicted"/>
<feature type="compositionally biased region" description="Polar residues" evidence="1">
    <location>
        <begin position="52"/>
        <end position="68"/>
    </location>
</feature>
<feature type="compositionally biased region" description="Polar residues" evidence="1">
    <location>
        <begin position="79"/>
        <end position="88"/>
    </location>
</feature>
<reference evidence="2" key="2">
    <citation type="journal article" date="2015" name="Data Brief">
        <title>Shoot transcriptome of the giant reed, Arundo donax.</title>
        <authorList>
            <person name="Barrero R.A."/>
            <person name="Guerrero F.D."/>
            <person name="Moolhuijzen P."/>
            <person name="Goolsby J.A."/>
            <person name="Tidwell J."/>
            <person name="Bellgard S.E."/>
            <person name="Bellgard M.I."/>
        </authorList>
    </citation>
    <scope>NUCLEOTIDE SEQUENCE</scope>
    <source>
        <tissue evidence="2">Shoot tissue taken approximately 20 cm above the soil surface</tissue>
    </source>
</reference>
<accession>A0A0A9HPB9</accession>
<name>A0A0A9HPB9_ARUDO</name>
<evidence type="ECO:0000256" key="1">
    <source>
        <dbReference type="SAM" id="MobiDB-lite"/>
    </source>
</evidence>
<reference evidence="2" key="1">
    <citation type="submission" date="2014-09" db="EMBL/GenBank/DDBJ databases">
        <authorList>
            <person name="Magalhaes I.L.F."/>
            <person name="Oliveira U."/>
            <person name="Santos F.R."/>
            <person name="Vidigal T.H.D.A."/>
            <person name="Brescovit A.D."/>
            <person name="Santos A.J."/>
        </authorList>
    </citation>
    <scope>NUCLEOTIDE SEQUENCE</scope>
    <source>
        <tissue evidence="2">Shoot tissue taken approximately 20 cm above the soil surface</tissue>
    </source>
</reference>
<protein>
    <submittedName>
        <fullName evidence="2">Uncharacterized protein</fullName>
    </submittedName>
</protein>
<sequence>MWTTSRMVGRAGLASSTHAMATLYRSTISATGSGVTRRSATARTAAVSDVSGSSEVTLRTQWTMSTPSPKLPTGRRPVINSSSTTPKL</sequence>